<feature type="non-terminal residue" evidence="2">
    <location>
        <position position="1"/>
    </location>
</feature>
<feature type="compositionally biased region" description="Polar residues" evidence="1">
    <location>
        <begin position="72"/>
        <end position="85"/>
    </location>
</feature>
<dbReference type="HOGENOM" id="CLU_1901589_0_0_1"/>
<dbReference type="AlphaFoldDB" id="D7MM19"/>
<reference evidence="3" key="1">
    <citation type="journal article" date="2011" name="Nat. Genet.">
        <title>The Arabidopsis lyrata genome sequence and the basis of rapid genome size change.</title>
        <authorList>
            <person name="Hu T.T."/>
            <person name="Pattyn P."/>
            <person name="Bakker E.G."/>
            <person name="Cao J."/>
            <person name="Cheng J.-F."/>
            <person name="Clark R.M."/>
            <person name="Fahlgren N."/>
            <person name="Fawcett J.A."/>
            <person name="Grimwood J."/>
            <person name="Gundlach H."/>
            <person name="Haberer G."/>
            <person name="Hollister J.D."/>
            <person name="Ossowski S."/>
            <person name="Ottilar R.P."/>
            <person name="Salamov A.A."/>
            <person name="Schneeberger K."/>
            <person name="Spannagl M."/>
            <person name="Wang X."/>
            <person name="Yang L."/>
            <person name="Nasrallah M.E."/>
            <person name="Bergelson J."/>
            <person name="Carrington J.C."/>
            <person name="Gaut B.S."/>
            <person name="Schmutz J."/>
            <person name="Mayer K.F.X."/>
            <person name="Van de Peer Y."/>
            <person name="Grigoriev I.V."/>
            <person name="Nordborg M."/>
            <person name="Weigel D."/>
            <person name="Guo Y.-L."/>
        </authorList>
    </citation>
    <scope>NUCLEOTIDE SEQUENCE [LARGE SCALE GENOMIC DNA]</scope>
    <source>
        <strain evidence="3">cv. MN47</strain>
    </source>
</reference>
<dbReference type="EMBL" id="GL348720">
    <property type="protein sequence ID" value="EFH41900.1"/>
    <property type="molecule type" value="Genomic_DNA"/>
</dbReference>
<feature type="region of interest" description="Disordered" evidence="1">
    <location>
        <begin position="1"/>
        <end position="134"/>
    </location>
</feature>
<sequence length="134" mass="14546">KRPKTKTSENKISSVQYTGKHELRLLDPTLARTAPLWLQPRHQGKPPQPGPNTSSPQPSKKKESKLTLTSTDAHPQTSPRANLTSDPAKEKPATAAEESLAQTNHLPPRSGQGTPAAHHLGSGQRTTVNPFAKW</sequence>
<gene>
    <name evidence="2" type="ORF">ARALYDRAFT_684276</name>
</gene>
<organism evidence="3">
    <name type="scientific">Arabidopsis lyrata subsp. lyrata</name>
    <name type="common">Lyre-leaved rock-cress</name>
    <dbReference type="NCBI Taxonomy" id="81972"/>
    <lineage>
        <taxon>Eukaryota</taxon>
        <taxon>Viridiplantae</taxon>
        <taxon>Streptophyta</taxon>
        <taxon>Embryophyta</taxon>
        <taxon>Tracheophyta</taxon>
        <taxon>Spermatophyta</taxon>
        <taxon>Magnoliopsida</taxon>
        <taxon>eudicotyledons</taxon>
        <taxon>Gunneridae</taxon>
        <taxon>Pentapetalae</taxon>
        <taxon>rosids</taxon>
        <taxon>malvids</taxon>
        <taxon>Brassicales</taxon>
        <taxon>Brassicaceae</taxon>
        <taxon>Camelineae</taxon>
        <taxon>Arabidopsis</taxon>
    </lineage>
</organism>
<evidence type="ECO:0000256" key="1">
    <source>
        <dbReference type="SAM" id="MobiDB-lite"/>
    </source>
</evidence>
<proteinExistence type="predicted"/>
<dbReference type="Gramene" id="Al_scaffold_0008_1096">
    <property type="protein sequence ID" value="Al_scaffold_0008_1096"/>
    <property type="gene ID" value="Al_scaffold_0008_1096"/>
</dbReference>
<keyword evidence="3" id="KW-1185">Reference proteome</keyword>
<accession>D7MM19</accession>
<evidence type="ECO:0000313" key="2">
    <source>
        <dbReference type="EMBL" id="EFH41900.1"/>
    </source>
</evidence>
<dbReference type="Proteomes" id="UP000008694">
    <property type="component" value="Unassembled WGS sequence"/>
</dbReference>
<name>D7MM19_ARALL</name>
<evidence type="ECO:0000313" key="3">
    <source>
        <dbReference type="Proteomes" id="UP000008694"/>
    </source>
</evidence>
<protein>
    <submittedName>
        <fullName evidence="2">Predicted protein</fullName>
    </submittedName>
</protein>
<feature type="compositionally biased region" description="Polar residues" evidence="1">
    <location>
        <begin position="123"/>
        <end position="134"/>
    </location>
</feature>